<dbReference type="PANTHER" id="PTHR37536:SF1">
    <property type="entry name" value="ASPERGILLOPEPSIN, PUTAITVE (AFU_ORTHOLOGUE AFUA_7G01200)"/>
    <property type="match status" value="1"/>
</dbReference>
<accession>A1CGC0</accession>
<dbReference type="STRING" id="344612.A1CGC0"/>
<sequence>MKLSANLIAAVLAGTALAAPSDRTLERIRARALARQSHPLDSTAPAAPAAEPHTQFRTATTDASPNITWSKNWAGAVREKPPPGASYTAVTATFTVPEATAVAGVAGMQAGSAWVGIDGDTYPTAILQAGVDFYVEDGKHTYDAWYEWFPDVAYDFRLPIARGDVLVVKVESRSPAEGVAIIENRTSRQTVTKTLRAPAPTATLAGQNADWIVEDFQYGDGMVQLVDFDSLAFSGAVARAGGKSYGVRDATIVEMEQNGKRRTRTTVVSNTELVVEYLRE</sequence>
<dbReference type="KEGG" id="act:ACLA_066360"/>
<dbReference type="AlphaFoldDB" id="A1CGC0"/>
<dbReference type="InterPro" id="IPR013320">
    <property type="entry name" value="ConA-like_dom_sf"/>
</dbReference>
<dbReference type="InterPro" id="IPR038656">
    <property type="entry name" value="Peptidase_G1_sf"/>
</dbReference>
<evidence type="ECO:0000256" key="3">
    <source>
        <dbReference type="SAM" id="SignalP"/>
    </source>
</evidence>
<dbReference type="EMBL" id="DS027053">
    <property type="protein sequence ID" value="EAW11000.1"/>
    <property type="molecule type" value="Genomic_DNA"/>
</dbReference>
<dbReference type="OMA" id="WIVEDFN"/>
<evidence type="ECO:0000313" key="5">
    <source>
        <dbReference type="Proteomes" id="UP000006701"/>
    </source>
</evidence>
<proteinExistence type="predicted"/>
<dbReference type="GO" id="GO:0006508">
    <property type="term" value="P:proteolysis"/>
    <property type="evidence" value="ECO:0007669"/>
    <property type="project" value="InterPro"/>
</dbReference>
<dbReference type="eggNOG" id="ENOG502RJF6">
    <property type="taxonomic scope" value="Eukaryota"/>
</dbReference>
<dbReference type="Gene3D" id="2.60.120.700">
    <property type="entry name" value="Peptidase G1"/>
    <property type="match status" value="1"/>
</dbReference>
<evidence type="ECO:0000256" key="2">
    <source>
        <dbReference type="SAM" id="MobiDB-lite"/>
    </source>
</evidence>
<evidence type="ECO:0000313" key="4">
    <source>
        <dbReference type="EMBL" id="EAW11000.1"/>
    </source>
</evidence>
<dbReference type="HOGENOM" id="CLU_066466_0_1_1"/>
<dbReference type="PRINTS" id="PR00977">
    <property type="entry name" value="SCYTLDPTASE"/>
</dbReference>
<dbReference type="PANTHER" id="PTHR37536">
    <property type="entry name" value="PUTATIVE (AFU_ORTHOLOGUE AFUA_3G02970)-RELATED"/>
    <property type="match status" value="1"/>
</dbReference>
<protein>
    <submittedName>
        <fullName evidence="4">Aspergillopepsin, putaitve</fullName>
    </submittedName>
</protein>
<feature type="signal peptide" evidence="3">
    <location>
        <begin position="1"/>
        <end position="18"/>
    </location>
</feature>
<dbReference type="InterPro" id="IPR000250">
    <property type="entry name" value="Peptidase_G1"/>
</dbReference>
<organism evidence="4 5">
    <name type="scientific">Aspergillus clavatus (strain ATCC 1007 / CBS 513.65 / DSM 816 / NCTC 3887 / NRRL 1 / QM 1276 / 107)</name>
    <dbReference type="NCBI Taxonomy" id="344612"/>
    <lineage>
        <taxon>Eukaryota</taxon>
        <taxon>Fungi</taxon>
        <taxon>Dikarya</taxon>
        <taxon>Ascomycota</taxon>
        <taxon>Pezizomycotina</taxon>
        <taxon>Eurotiomycetes</taxon>
        <taxon>Eurotiomycetidae</taxon>
        <taxon>Eurotiales</taxon>
        <taxon>Aspergillaceae</taxon>
        <taxon>Aspergillus</taxon>
        <taxon>Aspergillus subgen. Fumigati</taxon>
    </lineage>
</organism>
<dbReference type="RefSeq" id="XP_001272426.1">
    <property type="nucleotide sequence ID" value="XM_001272425.1"/>
</dbReference>
<dbReference type="GO" id="GO:0070007">
    <property type="term" value="F:glutamic-type endopeptidase activity"/>
    <property type="evidence" value="ECO:0007669"/>
    <property type="project" value="InterPro"/>
</dbReference>
<dbReference type="Proteomes" id="UP000006701">
    <property type="component" value="Unassembled WGS sequence"/>
</dbReference>
<feature type="active site" description="Proton acceptor" evidence="1">
    <location>
        <position position="214"/>
    </location>
</feature>
<dbReference type="GeneID" id="4704683"/>
<gene>
    <name evidence="4" type="ORF">ACLA_066360</name>
</gene>
<feature type="region of interest" description="Disordered" evidence="2">
    <location>
        <begin position="35"/>
        <end position="60"/>
    </location>
</feature>
<dbReference type="SUPFAM" id="SSF49899">
    <property type="entry name" value="Concanavalin A-like lectins/glucanases"/>
    <property type="match status" value="1"/>
</dbReference>
<keyword evidence="3" id="KW-0732">Signal</keyword>
<keyword evidence="5" id="KW-1185">Reference proteome</keyword>
<dbReference type="VEuPathDB" id="FungiDB:ACLA_066360"/>
<feature type="chain" id="PRO_5002633099" evidence="3">
    <location>
        <begin position="19"/>
        <end position="280"/>
    </location>
</feature>
<evidence type="ECO:0000256" key="1">
    <source>
        <dbReference type="PIRSR" id="PIRSR600250-50"/>
    </source>
</evidence>
<name>A1CGC0_ASPCL</name>
<dbReference type="OrthoDB" id="2862635at2759"/>
<dbReference type="CDD" id="cd13426">
    <property type="entry name" value="Peptidase_G1"/>
    <property type="match status" value="1"/>
</dbReference>
<dbReference type="Pfam" id="PF01828">
    <property type="entry name" value="Peptidase_A4"/>
    <property type="match status" value="1"/>
</dbReference>
<reference evidence="4 5" key="1">
    <citation type="journal article" date="2008" name="PLoS Genet.">
        <title>Genomic islands in the pathogenic filamentous fungus Aspergillus fumigatus.</title>
        <authorList>
            <person name="Fedorova N.D."/>
            <person name="Khaldi N."/>
            <person name="Joardar V.S."/>
            <person name="Maiti R."/>
            <person name="Amedeo P."/>
            <person name="Anderson M.J."/>
            <person name="Crabtree J."/>
            <person name="Silva J.C."/>
            <person name="Badger J.H."/>
            <person name="Albarraq A."/>
            <person name="Angiuoli S."/>
            <person name="Bussey H."/>
            <person name="Bowyer P."/>
            <person name="Cotty P.J."/>
            <person name="Dyer P.S."/>
            <person name="Egan A."/>
            <person name="Galens K."/>
            <person name="Fraser-Liggett C.M."/>
            <person name="Haas B.J."/>
            <person name="Inman J.M."/>
            <person name="Kent R."/>
            <person name="Lemieux S."/>
            <person name="Malavazi I."/>
            <person name="Orvis J."/>
            <person name="Roemer T."/>
            <person name="Ronning C.M."/>
            <person name="Sundaram J.P."/>
            <person name="Sutton G."/>
            <person name="Turner G."/>
            <person name="Venter J.C."/>
            <person name="White O.R."/>
            <person name="Whitty B.R."/>
            <person name="Youngman P."/>
            <person name="Wolfe K.H."/>
            <person name="Goldman G.H."/>
            <person name="Wortman J.R."/>
            <person name="Jiang B."/>
            <person name="Denning D.W."/>
            <person name="Nierman W.C."/>
        </authorList>
    </citation>
    <scope>NUCLEOTIDE SEQUENCE [LARGE SCALE GENOMIC DNA]</scope>
    <source>
        <strain evidence="5">ATCC 1007 / CBS 513.65 / DSM 816 / NCTC 3887 / NRRL 1</strain>
    </source>
</reference>